<protein>
    <recommendedName>
        <fullName evidence="13">Peptidase S8/S53 domain-containing protein</fullName>
    </recommendedName>
</protein>
<dbReference type="Pfam" id="PF00082">
    <property type="entry name" value="Peptidase_S8"/>
    <property type="match status" value="1"/>
</dbReference>
<name>A0A0A1TPP8_9HYPO</name>
<evidence type="ECO:0000256" key="8">
    <source>
        <dbReference type="RuleBase" id="RU003355"/>
    </source>
</evidence>
<reference evidence="11 12" key="1">
    <citation type="journal article" date="2015" name="Genome Announc.">
        <title>Draft Genome Sequence and Gene Annotation of the Entomopathogenic Fungus Verticillium hemipterigenum.</title>
        <authorList>
            <person name="Horn F."/>
            <person name="Habel A."/>
            <person name="Scharf D.H."/>
            <person name="Dworschak J."/>
            <person name="Brakhage A.A."/>
            <person name="Guthke R."/>
            <person name="Hertweck C."/>
            <person name="Linde J."/>
        </authorList>
    </citation>
    <scope>NUCLEOTIDE SEQUENCE [LARGE SCALE GENOMIC DNA]</scope>
</reference>
<dbReference type="InterPro" id="IPR000209">
    <property type="entry name" value="Peptidase_S8/S53_dom"/>
</dbReference>
<dbReference type="GO" id="GO:0016020">
    <property type="term" value="C:membrane"/>
    <property type="evidence" value="ECO:0007669"/>
    <property type="project" value="InterPro"/>
</dbReference>
<organism evidence="11 12">
    <name type="scientific">[Torrubiella] hemipterigena</name>
    <dbReference type="NCBI Taxonomy" id="1531966"/>
    <lineage>
        <taxon>Eukaryota</taxon>
        <taxon>Fungi</taxon>
        <taxon>Dikarya</taxon>
        <taxon>Ascomycota</taxon>
        <taxon>Pezizomycotina</taxon>
        <taxon>Sordariomycetes</taxon>
        <taxon>Hypocreomycetidae</taxon>
        <taxon>Hypocreales</taxon>
        <taxon>Clavicipitaceae</taxon>
        <taxon>Clavicipitaceae incertae sedis</taxon>
        <taxon>'Torrubiella' clade</taxon>
    </lineage>
</organism>
<dbReference type="GO" id="GO:0006508">
    <property type="term" value="P:proteolysis"/>
    <property type="evidence" value="ECO:0007669"/>
    <property type="project" value="UniProtKB-KW"/>
</dbReference>
<dbReference type="InterPro" id="IPR010435">
    <property type="entry name" value="C5a/SBT2-like_Fn3"/>
</dbReference>
<dbReference type="InterPro" id="IPR050131">
    <property type="entry name" value="Peptidase_S8_subtilisin-like"/>
</dbReference>
<feature type="active site" description="Charge relay system" evidence="6 7">
    <location>
        <position position="253"/>
    </location>
</feature>
<evidence type="ECO:0000256" key="3">
    <source>
        <dbReference type="ARBA" id="ARBA00022729"/>
    </source>
</evidence>
<evidence type="ECO:0000313" key="11">
    <source>
        <dbReference type="EMBL" id="CEJ93518.1"/>
    </source>
</evidence>
<keyword evidence="4 7" id="KW-0378">Hydrolase</keyword>
<evidence type="ECO:0000256" key="2">
    <source>
        <dbReference type="ARBA" id="ARBA00022670"/>
    </source>
</evidence>
<keyword evidence="5 7" id="KW-0720">Serine protease</keyword>
<feature type="active site" description="Charge relay system" evidence="6 7">
    <location>
        <position position="206"/>
    </location>
</feature>
<evidence type="ECO:0000259" key="9">
    <source>
        <dbReference type="Pfam" id="PF00082"/>
    </source>
</evidence>
<dbReference type="PANTHER" id="PTHR43806:SF66">
    <property type="entry name" value="SERIN ENDOPEPTIDASE"/>
    <property type="match status" value="1"/>
</dbReference>
<dbReference type="Pfam" id="PF06280">
    <property type="entry name" value="fn3_5"/>
    <property type="match status" value="1"/>
</dbReference>
<accession>A0A0A1TPP8</accession>
<dbReference type="PROSITE" id="PS00138">
    <property type="entry name" value="SUBTILASE_SER"/>
    <property type="match status" value="1"/>
</dbReference>
<dbReference type="STRING" id="1531966.A0A0A1TPP8"/>
<dbReference type="HOGENOM" id="CLU_003559_3_1_1"/>
<keyword evidence="3" id="KW-0732">Signal</keyword>
<keyword evidence="12" id="KW-1185">Reference proteome</keyword>
<dbReference type="InterPro" id="IPR022398">
    <property type="entry name" value="Peptidase_S8_His-AS"/>
</dbReference>
<feature type="domain" description="C5a peptidase/Subtilisin-like protease SBT2-like Fn3-like" evidence="10">
    <location>
        <begin position="653"/>
        <end position="765"/>
    </location>
</feature>
<evidence type="ECO:0000256" key="6">
    <source>
        <dbReference type="PIRSR" id="PIRSR615500-1"/>
    </source>
</evidence>
<dbReference type="Gene3D" id="3.40.50.200">
    <property type="entry name" value="Peptidase S8/S53 domain"/>
    <property type="match status" value="2"/>
</dbReference>
<sequence>MSAFKEAHVSSNFGVKRSDCFCFHCCFLVARDVVILSPVASIMKFHSLTQLATGLVAGATLAAAGSDPRHAPGAYIFEFEPQVDVEPFFTALAGVGEVRLRLESAVFKGASVQLDENDTAEARRASALLADLPIVKNVWPLGLISREDLLHPDMIISAEDVAASTPTNDKRSEPMQNLNFPLAMTQVDRLHEKGIKGDGITVAIVDSGVDYTHPALGGCLGEGCLVAKGWDFIGNGTVAKPQPNGDPMDFTGHGTHVAGIIAMQADSNPFGLSGVAPQITIHAYKVQGPHQDVTEDTLIAAFHRAVDEGADIITSSIGANGGWSDGAWAVVASRIVAQGIPCTLSQGNEGNVGPFTGDTAADGINVTAVAAFDNTHNTFPLLASSFSVDGGDSQRFGYYLPPLNVITADKPLNLPLWTPEKSAAGDACAALPSDTPDLSTRAVLLRRGGCGYDQKITNIVAKGAKTALFYMDGPTLDFTMFGTKLQFAAMLTKPVGEKLVNHLAGGHNVTLNLTLPAAAEVFIDTSLNDQTGGAVTTLSSWGPTYEMTPKPQFGAPGGNILSLWLNHSYVAISGTSMSTPHTAGVIALIRQIRGEMPPGGVDRLLSSTAKAQLYNDGNKFYNFLAPVAQQGAGLIQAFDAAYATTLLEPLHLAFNDTDHMPSQLNFVITNTGSSSISYKLSTVNTPTVYGLKADGNAPNLFPPEMSDVSASLTLNTTSFTVEPGCSVTVAASATPPAGLPAHRLPIWSGYVTINGTDGSSLALPYQGLAASLRNLAVLYDSRLSFNNANVAAGANITLPPLNYNEDQDPNKKQKTLLFQTRTRHGSRQLRYQVVSADNSTQVIGTPYGCPTRKVTHRAITRCYWSGRLESGERAPVGKYKFAISALKTFGSSDEPKDWDRVESDSFTIAYQASAN</sequence>
<dbReference type="Gene3D" id="3.50.30.30">
    <property type="match status" value="1"/>
</dbReference>
<dbReference type="AlphaFoldDB" id="A0A0A1TPP8"/>
<evidence type="ECO:0000256" key="5">
    <source>
        <dbReference type="ARBA" id="ARBA00022825"/>
    </source>
</evidence>
<evidence type="ECO:0000256" key="1">
    <source>
        <dbReference type="ARBA" id="ARBA00011073"/>
    </source>
</evidence>
<dbReference type="InterPro" id="IPR036852">
    <property type="entry name" value="Peptidase_S8/S53_dom_sf"/>
</dbReference>
<dbReference type="Proteomes" id="UP000039046">
    <property type="component" value="Unassembled WGS sequence"/>
</dbReference>
<dbReference type="PANTHER" id="PTHR43806">
    <property type="entry name" value="PEPTIDASE S8"/>
    <property type="match status" value="1"/>
</dbReference>
<dbReference type="CDD" id="cd07489">
    <property type="entry name" value="Peptidases_S8_5"/>
    <property type="match status" value="1"/>
</dbReference>
<dbReference type="InterPro" id="IPR034187">
    <property type="entry name" value="Peptidases_S8_5"/>
</dbReference>
<evidence type="ECO:0000313" key="12">
    <source>
        <dbReference type="Proteomes" id="UP000039046"/>
    </source>
</evidence>
<gene>
    <name evidence="11" type="ORF">VHEMI09099</name>
</gene>
<evidence type="ECO:0000256" key="4">
    <source>
        <dbReference type="ARBA" id="ARBA00022801"/>
    </source>
</evidence>
<dbReference type="SUPFAM" id="SSF52743">
    <property type="entry name" value="Subtilisin-like"/>
    <property type="match status" value="1"/>
</dbReference>
<dbReference type="PROSITE" id="PS51892">
    <property type="entry name" value="SUBTILASE"/>
    <property type="match status" value="1"/>
</dbReference>
<dbReference type="InterPro" id="IPR015500">
    <property type="entry name" value="Peptidase_S8_subtilisin-rel"/>
</dbReference>
<dbReference type="EMBL" id="CDHN01000005">
    <property type="protein sequence ID" value="CEJ93518.1"/>
    <property type="molecule type" value="Genomic_DNA"/>
</dbReference>
<feature type="domain" description="Peptidase S8/S53" evidence="9">
    <location>
        <begin position="197"/>
        <end position="612"/>
    </location>
</feature>
<dbReference type="PROSITE" id="PS00136">
    <property type="entry name" value="SUBTILASE_ASP"/>
    <property type="match status" value="1"/>
</dbReference>
<evidence type="ECO:0000256" key="7">
    <source>
        <dbReference type="PROSITE-ProRule" id="PRU01240"/>
    </source>
</evidence>
<feature type="active site" description="Charge relay system" evidence="6 7">
    <location>
        <position position="576"/>
    </location>
</feature>
<keyword evidence="2 7" id="KW-0645">Protease</keyword>
<comment type="similarity">
    <text evidence="1 7 8">Belongs to the peptidase S8 family.</text>
</comment>
<dbReference type="PRINTS" id="PR00723">
    <property type="entry name" value="SUBTILISIN"/>
</dbReference>
<dbReference type="InterPro" id="IPR023828">
    <property type="entry name" value="Peptidase_S8_Ser-AS"/>
</dbReference>
<evidence type="ECO:0000259" key="10">
    <source>
        <dbReference type="Pfam" id="PF06280"/>
    </source>
</evidence>
<evidence type="ECO:0008006" key="13">
    <source>
        <dbReference type="Google" id="ProtNLM"/>
    </source>
</evidence>
<dbReference type="OrthoDB" id="10256524at2759"/>
<proteinExistence type="inferred from homology"/>
<dbReference type="InterPro" id="IPR023827">
    <property type="entry name" value="Peptidase_S8_Asp-AS"/>
</dbReference>
<dbReference type="PROSITE" id="PS00137">
    <property type="entry name" value="SUBTILASE_HIS"/>
    <property type="match status" value="1"/>
</dbReference>
<dbReference type="GO" id="GO:0004252">
    <property type="term" value="F:serine-type endopeptidase activity"/>
    <property type="evidence" value="ECO:0007669"/>
    <property type="project" value="UniProtKB-UniRule"/>
</dbReference>